<dbReference type="HAMAP" id="MF_00204">
    <property type="entry name" value="UvrB"/>
    <property type="match status" value="1"/>
</dbReference>
<dbReference type="PANTHER" id="PTHR24029">
    <property type="entry name" value="UVRABC SYSTEM PROTEIN B"/>
    <property type="match status" value="1"/>
</dbReference>
<gene>
    <name evidence="13" type="primary">uvrB</name>
    <name evidence="20" type="ORF">CXK92_00835</name>
</gene>
<evidence type="ECO:0000256" key="14">
    <source>
        <dbReference type="RuleBase" id="RU003587"/>
    </source>
</evidence>
<accession>A0A2N8S5Z9</accession>
<dbReference type="PROSITE" id="PS51194">
    <property type="entry name" value="HELICASE_CTER"/>
    <property type="match status" value="1"/>
</dbReference>
<reference evidence="20 21" key="1">
    <citation type="submission" date="2018-01" db="EMBL/GenBank/DDBJ databases">
        <title>Denitrification phenotypes of diverse strains of Pseudomonas stutzeri.</title>
        <authorList>
            <person name="Milligan D.A."/>
            <person name="Bergaust L."/>
            <person name="Bakken L.R."/>
            <person name="Frostegard A."/>
        </authorList>
    </citation>
    <scope>NUCLEOTIDE SEQUENCE [LARGE SCALE GENOMIC DNA]</scope>
    <source>
        <strain evidence="20 21">KC</strain>
    </source>
</reference>
<evidence type="ECO:0000256" key="13">
    <source>
        <dbReference type="HAMAP-Rule" id="MF_00204"/>
    </source>
</evidence>
<evidence type="ECO:0000313" key="20">
    <source>
        <dbReference type="EMBL" id="PNF82053.1"/>
    </source>
</evidence>
<dbReference type="CDD" id="cd18790">
    <property type="entry name" value="SF2_C_UvrB"/>
    <property type="match status" value="1"/>
</dbReference>
<dbReference type="GO" id="GO:0005524">
    <property type="term" value="F:ATP binding"/>
    <property type="evidence" value="ECO:0007669"/>
    <property type="project" value="UniProtKB-UniRule"/>
</dbReference>
<keyword evidence="7 13" id="KW-0067">ATP-binding</keyword>
<dbReference type="GO" id="GO:0009432">
    <property type="term" value="P:SOS response"/>
    <property type="evidence" value="ECO:0007669"/>
    <property type="project" value="UniProtKB-UniRule"/>
</dbReference>
<comment type="domain">
    <text evidence="13">The beta-hairpin motif is involved in DNA binding.</text>
</comment>
<dbReference type="FunFam" id="3.40.50.300:FF:000477">
    <property type="entry name" value="UvrABC system protein B"/>
    <property type="match status" value="1"/>
</dbReference>
<comment type="caution">
    <text evidence="20">The sequence shown here is derived from an EMBL/GenBank/DDBJ whole genome shotgun (WGS) entry which is preliminary data.</text>
</comment>
<dbReference type="InterPro" id="IPR036876">
    <property type="entry name" value="UVR_dom_sf"/>
</dbReference>
<evidence type="ECO:0000256" key="2">
    <source>
        <dbReference type="ARBA" id="ARBA00008533"/>
    </source>
</evidence>
<dbReference type="RefSeq" id="WP_102823190.1">
    <property type="nucleotide sequence ID" value="NZ_CP139348.1"/>
</dbReference>
<evidence type="ECO:0000256" key="5">
    <source>
        <dbReference type="ARBA" id="ARBA00022763"/>
    </source>
</evidence>
<sequence>MSKFELVTRFQPAGDQPEAIRQMIEGIEAGLSHQTLLGVTGSGKTFSVANVIAHVQRPTLVLAPNKTLAAQLYGEFKAFFPNNAVEYFVSYYDYYQPEAYVPSSDTFIEKDASINDHIEQMRLSATKALLERSDAIIVTTVSCIYGLGDPQSYLKMVLHVDRGDRLDQRELLRRLTGLQYTRNDMDFARATFRVRGDVIDIFPAESDLEAVRIELFDDEVESLSAFDPLTGEVIRKLPRFTFYPKSHYVTPRETLLDAIEKIKDELRERLDYLRSQNKLVEAQRLEQRTRFDLEMIVELGYCNGIENYSRYLSGRDAGEPPPTLFDYLPADALLVIDESHVSVPQVGAMYKGDRSRKETLVEYGFRLPSALDNRPMRFDEWEAISPQTIFVSATPGPYEAEHAGRVVEQVVRPTGLVDPQIEVRPALTQVDDLLSEIRKCVAKEERVLVTTLTKRMAEDLTDYLSDHDVRVRYLHSDIDTVERVEIIRDLRLGTFDVLVGINLLREGLDMPEVSLVAILDADKEGFLRSERSLIQTIGRAARNLNGRAILYGDNITGSMQRAMDETERRRNKQIAFNEANGIVPKGVTKDVRDILEGATVPGSRSKKRRGEAKAAEESARYENELRSPSEITKRIRQLEEKMLSLARDLEFEAAAEARDEIHKLRERLLQV</sequence>
<dbReference type="InterPro" id="IPR006935">
    <property type="entry name" value="Helicase/UvrB_N"/>
</dbReference>
<dbReference type="Pfam" id="PF02151">
    <property type="entry name" value="UVR"/>
    <property type="match status" value="1"/>
</dbReference>
<dbReference type="Gene3D" id="3.40.50.300">
    <property type="entry name" value="P-loop containing nucleotide triphosphate hydrolases"/>
    <property type="match status" value="3"/>
</dbReference>
<dbReference type="NCBIfam" id="NF003673">
    <property type="entry name" value="PRK05298.1"/>
    <property type="match status" value="1"/>
</dbReference>
<evidence type="ECO:0000256" key="8">
    <source>
        <dbReference type="ARBA" id="ARBA00022881"/>
    </source>
</evidence>
<dbReference type="GO" id="GO:0003677">
    <property type="term" value="F:DNA binding"/>
    <property type="evidence" value="ECO:0007669"/>
    <property type="project" value="UniProtKB-UniRule"/>
</dbReference>
<dbReference type="Pfam" id="PF04851">
    <property type="entry name" value="ResIII"/>
    <property type="match status" value="1"/>
</dbReference>
<dbReference type="Gene3D" id="6.10.140.240">
    <property type="match status" value="1"/>
</dbReference>
<dbReference type="OrthoDB" id="9806651at2"/>
<comment type="subunit">
    <text evidence="11 13 14">Forms a heterotetramer with UvrA during the search for lesions. Interacts with UvrC in an incision complex.</text>
</comment>
<dbReference type="SMART" id="SM00487">
    <property type="entry name" value="DEXDc"/>
    <property type="match status" value="1"/>
</dbReference>
<dbReference type="GO" id="GO:0005737">
    <property type="term" value="C:cytoplasm"/>
    <property type="evidence" value="ECO:0007669"/>
    <property type="project" value="UniProtKB-SubCell"/>
</dbReference>
<feature type="compositionally biased region" description="Basic and acidic residues" evidence="16">
    <location>
        <begin position="611"/>
        <end position="626"/>
    </location>
</feature>
<feature type="domain" description="UVR" evidence="17">
    <location>
        <begin position="632"/>
        <end position="667"/>
    </location>
</feature>
<keyword evidence="8 13" id="KW-0267">Excision nuclease</keyword>
<keyword evidence="9 13" id="KW-0234">DNA repair</keyword>
<evidence type="ECO:0000259" key="17">
    <source>
        <dbReference type="PROSITE" id="PS50151"/>
    </source>
</evidence>
<evidence type="ECO:0000259" key="19">
    <source>
        <dbReference type="PROSITE" id="PS51194"/>
    </source>
</evidence>
<dbReference type="Gene3D" id="4.10.860.10">
    <property type="entry name" value="UVR domain"/>
    <property type="match status" value="1"/>
</dbReference>
<feature type="domain" description="Helicase C-terminal" evidence="19">
    <location>
        <begin position="429"/>
        <end position="582"/>
    </location>
</feature>
<comment type="similarity">
    <text evidence="2 13 14">Belongs to the UvrB family.</text>
</comment>
<evidence type="ECO:0000256" key="15">
    <source>
        <dbReference type="SAM" id="Coils"/>
    </source>
</evidence>
<evidence type="ECO:0000256" key="1">
    <source>
        <dbReference type="ARBA" id="ARBA00004496"/>
    </source>
</evidence>
<dbReference type="PROSITE" id="PS51192">
    <property type="entry name" value="HELICASE_ATP_BIND_1"/>
    <property type="match status" value="1"/>
</dbReference>
<dbReference type="EMBL" id="POUN01000001">
    <property type="protein sequence ID" value="PNF82053.1"/>
    <property type="molecule type" value="Genomic_DNA"/>
</dbReference>
<evidence type="ECO:0000256" key="4">
    <source>
        <dbReference type="ARBA" id="ARBA00022741"/>
    </source>
</evidence>
<keyword evidence="6 13" id="KW-0228">DNA excision</keyword>
<organism evidence="20 21">
    <name type="scientific">Stutzerimonas stutzeri</name>
    <name type="common">Pseudomonas stutzeri</name>
    <dbReference type="NCBI Taxonomy" id="316"/>
    <lineage>
        <taxon>Bacteria</taxon>
        <taxon>Pseudomonadati</taxon>
        <taxon>Pseudomonadota</taxon>
        <taxon>Gammaproteobacteria</taxon>
        <taxon>Pseudomonadales</taxon>
        <taxon>Pseudomonadaceae</taxon>
        <taxon>Stutzerimonas</taxon>
    </lineage>
</organism>
<keyword evidence="5 13" id="KW-0227">DNA damage</keyword>
<dbReference type="GO" id="GO:0009381">
    <property type="term" value="F:excinuclease ABC activity"/>
    <property type="evidence" value="ECO:0007669"/>
    <property type="project" value="UniProtKB-UniRule"/>
</dbReference>
<dbReference type="InterPro" id="IPR004807">
    <property type="entry name" value="UvrB"/>
</dbReference>
<dbReference type="PANTHER" id="PTHR24029:SF0">
    <property type="entry name" value="UVRABC SYSTEM PROTEIN B"/>
    <property type="match status" value="1"/>
</dbReference>
<keyword evidence="15" id="KW-0175">Coiled coil</keyword>
<dbReference type="Proteomes" id="UP000235925">
    <property type="component" value="Unassembled WGS sequence"/>
</dbReference>
<dbReference type="CDD" id="cd17916">
    <property type="entry name" value="DEXHc_UvrB"/>
    <property type="match status" value="1"/>
</dbReference>
<evidence type="ECO:0000256" key="6">
    <source>
        <dbReference type="ARBA" id="ARBA00022769"/>
    </source>
</evidence>
<dbReference type="SMART" id="SM00490">
    <property type="entry name" value="HELICc"/>
    <property type="match status" value="1"/>
</dbReference>
<dbReference type="InterPro" id="IPR027417">
    <property type="entry name" value="P-loop_NTPase"/>
</dbReference>
<dbReference type="GO" id="GO:0006289">
    <property type="term" value="P:nucleotide-excision repair"/>
    <property type="evidence" value="ECO:0007669"/>
    <property type="project" value="UniProtKB-UniRule"/>
</dbReference>
<evidence type="ECO:0000256" key="7">
    <source>
        <dbReference type="ARBA" id="ARBA00022840"/>
    </source>
</evidence>
<dbReference type="InterPro" id="IPR001650">
    <property type="entry name" value="Helicase_C-like"/>
</dbReference>
<dbReference type="InterPro" id="IPR024759">
    <property type="entry name" value="UvrB_YAD/RRR_dom"/>
</dbReference>
<dbReference type="GO" id="GO:0016887">
    <property type="term" value="F:ATP hydrolysis activity"/>
    <property type="evidence" value="ECO:0007669"/>
    <property type="project" value="InterPro"/>
</dbReference>
<feature type="binding site" evidence="13">
    <location>
        <begin position="38"/>
        <end position="45"/>
    </location>
    <ligand>
        <name>ATP</name>
        <dbReference type="ChEBI" id="CHEBI:30616"/>
    </ligand>
</feature>
<feature type="short sequence motif" description="Beta-hairpin" evidence="13">
    <location>
        <begin position="91"/>
        <end position="114"/>
    </location>
</feature>
<evidence type="ECO:0000259" key="18">
    <source>
        <dbReference type="PROSITE" id="PS51192"/>
    </source>
</evidence>
<feature type="domain" description="Helicase ATP-binding" evidence="18">
    <location>
        <begin position="25"/>
        <end position="158"/>
    </location>
</feature>
<keyword evidence="3 13" id="KW-0963">Cytoplasm</keyword>
<comment type="function">
    <text evidence="13">The UvrABC repair system catalyzes the recognition and processing of DNA lesions. A damage recognition complex composed of 2 UvrA and 2 UvrB subunits scans DNA for abnormalities. Upon binding of the UvrA(2)B(2) complex to a putative damaged site, the DNA wraps around one UvrB monomer. DNA wrap is dependent on ATP binding by UvrB and probably causes local melting of the DNA helix, facilitating insertion of UvrB beta-hairpin between the DNA strands. Then UvrB probes one DNA strand for the presence of a lesion. If a lesion is found the UvrA subunits dissociate and the UvrB-DNA preincision complex is formed. This complex is subsequently bound by UvrC and the second UvrB is released. If no lesion is found, the DNA wraps around the other UvrB subunit that will check the other stand for damage.</text>
</comment>
<dbReference type="InterPro" id="IPR014001">
    <property type="entry name" value="Helicase_ATP-bd"/>
</dbReference>
<proteinExistence type="inferred from homology"/>
<dbReference type="AlphaFoldDB" id="A0A2N8S5Z9"/>
<dbReference type="InterPro" id="IPR001943">
    <property type="entry name" value="UVR_dom"/>
</dbReference>
<dbReference type="Pfam" id="PF00271">
    <property type="entry name" value="Helicase_C"/>
    <property type="match status" value="1"/>
</dbReference>
<dbReference type="SUPFAM" id="SSF46600">
    <property type="entry name" value="C-terminal UvrC-binding domain of UvrB"/>
    <property type="match status" value="1"/>
</dbReference>
<comment type="subcellular location">
    <subcellularLocation>
        <location evidence="1 13 14">Cytoplasm</location>
    </subcellularLocation>
</comment>
<keyword evidence="10 13" id="KW-0742">SOS response</keyword>
<name>A0A2N8S5Z9_STUST</name>
<keyword evidence="4 13" id="KW-0547">Nucleotide-binding</keyword>
<protein>
    <recommendedName>
        <fullName evidence="12 13">UvrABC system protein B</fullName>
        <shortName evidence="13">Protein UvrB</shortName>
    </recommendedName>
    <alternativeName>
        <fullName evidence="13">Excinuclease ABC subunit B</fullName>
    </alternativeName>
</protein>
<dbReference type="NCBIfam" id="TIGR00631">
    <property type="entry name" value="uvrb"/>
    <property type="match status" value="1"/>
</dbReference>
<evidence type="ECO:0000256" key="16">
    <source>
        <dbReference type="SAM" id="MobiDB-lite"/>
    </source>
</evidence>
<evidence type="ECO:0000256" key="10">
    <source>
        <dbReference type="ARBA" id="ARBA00023236"/>
    </source>
</evidence>
<feature type="coiled-coil region" evidence="15">
    <location>
        <begin position="256"/>
        <end position="283"/>
    </location>
</feature>
<evidence type="ECO:0000256" key="3">
    <source>
        <dbReference type="ARBA" id="ARBA00022490"/>
    </source>
</evidence>
<feature type="region of interest" description="Disordered" evidence="16">
    <location>
        <begin position="600"/>
        <end position="626"/>
    </location>
</feature>
<dbReference type="PROSITE" id="PS50151">
    <property type="entry name" value="UVR"/>
    <property type="match status" value="1"/>
</dbReference>
<evidence type="ECO:0000256" key="12">
    <source>
        <dbReference type="ARBA" id="ARBA00029504"/>
    </source>
</evidence>
<dbReference type="InterPro" id="IPR041471">
    <property type="entry name" value="UvrB_inter"/>
</dbReference>
<dbReference type="Pfam" id="PF17757">
    <property type="entry name" value="UvrB_inter"/>
    <property type="match status" value="1"/>
</dbReference>
<evidence type="ECO:0000256" key="9">
    <source>
        <dbReference type="ARBA" id="ARBA00023204"/>
    </source>
</evidence>
<dbReference type="SUPFAM" id="SSF52540">
    <property type="entry name" value="P-loop containing nucleoside triphosphate hydrolases"/>
    <property type="match status" value="2"/>
</dbReference>
<dbReference type="Pfam" id="PF12344">
    <property type="entry name" value="UvrB"/>
    <property type="match status" value="1"/>
</dbReference>
<evidence type="ECO:0000256" key="11">
    <source>
        <dbReference type="ARBA" id="ARBA00026033"/>
    </source>
</evidence>
<evidence type="ECO:0000313" key="21">
    <source>
        <dbReference type="Proteomes" id="UP000235925"/>
    </source>
</evidence>
<dbReference type="GO" id="GO:0009380">
    <property type="term" value="C:excinuclease repair complex"/>
    <property type="evidence" value="ECO:0007669"/>
    <property type="project" value="InterPro"/>
</dbReference>